<proteinExistence type="predicted"/>
<evidence type="ECO:0000313" key="2">
    <source>
        <dbReference type="Proteomes" id="UP000006729"/>
    </source>
</evidence>
<reference evidence="1 2" key="1">
    <citation type="journal article" date="2006" name="Science">
        <title>The genome of black cottonwood, Populus trichocarpa (Torr. &amp; Gray).</title>
        <authorList>
            <person name="Tuskan G.A."/>
            <person name="Difazio S."/>
            <person name="Jansson S."/>
            <person name="Bohlmann J."/>
            <person name="Grigoriev I."/>
            <person name="Hellsten U."/>
            <person name="Putnam N."/>
            <person name="Ralph S."/>
            <person name="Rombauts S."/>
            <person name="Salamov A."/>
            <person name="Schein J."/>
            <person name="Sterck L."/>
            <person name="Aerts A."/>
            <person name="Bhalerao R.R."/>
            <person name="Bhalerao R.P."/>
            <person name="Blaudez D."/>
            <person name="Boerjan W."/>
            <person name="Brun A."/>
            <person name="Brunner A."/>
            <person name="Busov V."/>
            <person name="Campbell M."/>
            <person name="Carlson J."/>
            <person name="Chalot M."/>
            <person name="Chapman J."/>
            <person name="Chen G.L."/>
            <person name="Cooper D."/>
            <person name="Coutinho P.M."/>
            <person name="Couturier J."/>
            <person name="Covert S."/>
            <person name="Cronk Q."/>
            <person name="Cunningham R."/>
            <person name="Davis J."/>
            <person name="Degroeve S."/>
            <person name="Dejardin A."/>
            <person name="Depamphilis C."/>
            <person name="Detter J."/>
            <person name="Dirks B."/>
            <person name="Dubchak I."/>
            <person name="Duplessis S."/>
            <person name="Ehlting J."/>
            <person name="Ellis B."/>
            <person name="Gendler K."/>
            <person name="Goodstein D."/>
            <person name="Gribskov M."/>
            <person name="Grimwood J."/>
            <person name="Groover A."/>
            <person name="Gunter L."/>
            <person name="Hamberger B."/>
            <person name="Heinze B."/>
            <person name="Helariutta Y."/>
            <person name="Henrissat B."/>
            <person name="Holligan D."/>
            <person name="Holt R."/>
            <person name="Huang W."/>
            <person name="Islam-Faridi N."/>
            <person name="Jones S."/>
            <person name="Jones-Rhoades M."/>
            <person name="Jorgensen R."/>
            <person name="Joshi C."/>
            <person name="Kangasjarvi J."/>
            <person name="Karlsson J."/>
            <person name="Kelleher C."/>
            <person name="Kirkpatrick R."/>
            <person name="Kirst M."/>
            <person name="Kohler A."/>
            <person name="Kalluri U."/>
            <person name="Larimer F."/>
            <person name="Leebens-Mack J."/>
            <person name="Leple J.C."/>
            <person name="Locascio P."/>
            <person name="Lou Y."/>
            <person name="Lucas S."/>
            <person name="Martin F."/>
            <person name="Montanini B."/>
            <person name="Napoli C."/>
            <person name="Nelson D.R."/>
            <person name="Nelson C."/>
            <person name="Nieminen K."/>
            <person name="Nilsson O."/>
            <person name="Pereda V."/>
            <person name="Peter G."/>
            <person name="Philippe R."/>
            <person name="Pilate G."/>
            <person name="Poliakov A."/>
            <person name="Razumovskaya J."/>
            <person name="Richardson P."/>
            <person name="Rinaldi C."/>
            <person name="Ritland K."/>
            <person name="Rouze P."/>
            <person name="Ryaboy D."/>
            <person name="Schmutz J."/>
            <person name="Schrader J."/>
            <person name="Segerman B."/>
            <person name="Shin H."/>
            <person name="Siddiqui A."/>
            <person name="Sterky F."/>
            <person name="Terry A."/>
            <person name="Tsai C.J."/>
            <person name="Uberbacher E."/>
            <person name="Unneberg P."/>
            <person name="Vahala J."/>
            <person name="Wall K."/>
            <person name="Wessler S."/>
            <person name="Yang G."/>
            <person name="Yin T."/>
            <person name="Douglas C."/>
            <person name="Marra M."/>
            <person name="Sandberg G."/>
            <person name="Van de Peer Y."/>
            <person name="Rokhsar D."/>
        </authorList>
    </citation>
    <scope>NUCLEOTIDE SEQUENCE [LARGE SCALE GENOMIC DNA]</scope>
    <source>
        <strain evidence="2">cv. Nisqually</strain>
    </source>
</reference>
<evidence type="ECO:0000313" key="1">
    <source>
        <dbReference type="EMBL" id="RQP01270.1"/>
    </source>
</evidence>
<name>A0A3N7G238_POPTR</name>
<gene>
    <name evidence="1" type="ORF">POPTR_016G040150</name>
</gene>
<sequence>MFVNEVRCSLTNAFRLSCSRVEPILHLCQRS</sequence>
<dbReference type="Proteomes" id="UP000006729">
    <property type="component" value="Chromosome 16"/>
</dbReference>
<accession>A0A3N7G238</accession>
<organism evidence="1 2">
    <name type="scientific">Populus trichocarpa</name>
    <name type="common">Western balsam poplar</name>
    <name type="synonym">Populus balsamifera subsp. trichocarpa</name>
    <dbReference type="NCBI Taxonomy" id="3694"/>
    <lineage>
        <taxon>Eukaryota</taxon>
        <taxon>Viridiplantae</taxon>
        <taxon>Streptophyta</taxon>
        <taxon>Embryophyta</taxon>
        <taxon>Tracheophyta</taxon>
        <taxon>Spermatophyta</taxon>
        <taxon>Magnoliopsida</taxon>
        <taxon>eudicotyledons</taxon>
        <taxon>Gunneridae</taxon>
        <taxon>Pentapetalae</taxon>
        <taxon>rosids</taxon>
        <taxon>fabids</taxon>
        <taxon>Malpighiales</taxon>
        <taxon>Salicaceae</taxon>
        <taxon>Saliceae</taxon>
        <taxon>Populus</taxon>
    </lineage>
</organism>
<keyword evidence="2" id="KW-1185">Reference proteome</keyword>
<dbReference type="InParanoid" id="A0A3N7G238"/>
<dbReference type="AlphaFoldDB" id="A0A3N7G238"/>
<dbReference type="EMBL" id="CM009305">
    <property type="protein sequence ID" value="RQP01270.1"/>
    <property type="molecule type" value="Genomic_DNA"/>
</dbReference>
<protein>
    <submittedName>
        <fullName evidence="1">Uncharacterized protein</fullName>
    </submittedName>
</protein>